<gene>
    <name evidence="2" type="ORF">ACFFPJ_02840</name>
</gene>
<evidence type="ECO:0000256" key="1">
    <source>
        <dbReference type="SAM" id="MobiDB-lite"/>
    </source>
</evidence>
<protein>
    <recommendedName>
        <fullName evidence="4">DUF4232 domain-containing protein</fullName>
    </recommendedName>
</protein>
<sequence length="236" mass="24483">MSAAPPRRRLSPAVYRRRRIVLLLALLAAAALVWVLIAQPWRGASATAPDPTPTSVQGGVSDLPVPGTSTPTPSGAPTPEGTADAVPSPSAAPSDTATPTAKACMARDVTVEPLTDQDTYDPGQNPQLSIRLTNAGSTDCTLNVGTSKQSFLIVSGDDVWWRSTDCQTEPSDMLVLLAAGQSVSSAAPLTWDRTRSSVGDCGAGDRQVAPGDGASYHLSVEIGGIPSTQSKQIFLY</sequence>
<evidence type="ECO:0000313" key="3">
    <source>
        <dbReference type="Proteomes" id="UP001589611"/>
    </source>
</evidence>
<accession>A0ABV5SWJ5</accession>
<name>A0ABV5SWJ5_9MICO</name>
<feature type="region of interest" description="Disordered" evidence="1">
    <location>
        <begin position="44"/>
        <end position="104"/>
    </location>
</feature>
<dbReference type="Proteomes" id="UP001589611">
    <property type="component" value="Unassembled WGS sequence"/>
</dbReference>
<proteinExistence type="predicted"/>
<comment type="caution">
    <text evidence="2">The sequence shown here is derived from an EMBL/GenBank/DDBJ whole genome shotgun (WGS) entry which is preliminary data.</text>
</comment>
<dbReference type="RefSeq" id="WP_344711528.1">
    <property type="nucleotide sequence ID" value="NZ_BAAAWH010000001.1"/>
</dbReference>
<dbReference type="EMBL" id="JBHMBE010000001">
    <property type="protein sequence ID" value="MFB9644730.1"/>
    <property type="molecule type" value="Genomic_DNA"/>
</dbReference>
<organism evidence="2 3">
    <name type="scientific">Microbacterium terregens</name>
    <dbReference type="NCBI Taxonomy" id="69363"/>
    <lineage>
        <taxon>Bacteria</taxon>
        <taxon>Bacillati</taxon>
        <taxon>Actinomycetota</taxon>
        <taxon>Actinomycetes</taxon>
        <taxon>Micrococcales</taxon>
        <taxon>Microbacteriaceae</taxon>
        <taxon>Microbacterium</taxon>
    </lineage>
</organism>
<reference evidence="2 3" key="1">
    <citation type="submission" date="2024-09" db="EMBL/GenBank/DDBJ databases">
        <authorList>
            <person name="Sun Q."/>
            <person name="Mori K."/>
        </authorList>
    </citation>
    <scope>NUCLEOTIDE SEQUENCE [LARGE SCALE GENOMIC DNA]</scope>
    <source>
        <strain evidence="2 3">JCM 1342</strain>
    </source>
</reference>
<keyword evidence="3" id="KW-1185">Reference proteome</keyword>
<evidence type="ECO:0000313" key="2">
    <source>
        <dbReference type="EMBL" id="MFB9644730.1"/>
    </source>
</evidence>
<evidence type="ECO:0008006" key="4">
    <source>
        <dbReference type="Google" id="ProtNLM"/>
    </source>
</evidence>
<feature type="compositionally biased region" description="Low complexity" evidence="1">
    <location>
        <begin position="66"/>
        <end position="101"/>
    </location>
</feature>